<comment type="similarity">
    <text evidence="2 8">Belongs to the CGI121/TPRKB family.</text>
</comment>
<dbReference type="EMBL" id="JAQQWM010000005">
    <property type="protein sequence ID" value="KAK8064233.1"/>
    <property type="molecule type" value="Genomic_DNA"/>
</dbReference>
<evidence type="ECO:0000256" key="4">
    <source>
        <dbReference type="ARBA" id="ARBA00016009"/>
    </source>
</evidence>
<dbReference type="SUPFAM" id="SSF143870">
    <property type="entry name" value="PF0523-like"/>
    <property type="match status" value="1"/>
</dbReference>
<evidence type="ECO:0000256" key="2">
    <source>
        <dbReference type="ARBA" id="ARBA00005546"/>
    </source>
</evidence>
<evidence type="ECO:0000256" key="3">
    <source>
        <dbReference type="ARBA" id="ARBA00015316"/>
    </source>
</evidence>
<keyword evidence="6 8" id="KW-0539">Nucleus</keyword>
<reference evidence="9 10" key="1">
    <citation type="submission" date="2023-01" db="EMBL/GenBank/DDBJ databases">
        <title>Analysis of 21 Apiospora genomes using comparative genomics revels a genus with tremendous synthesis potential of carbohydrate active enzymes and secondary metabolites.</title>
        <authorList>
            <person name="Sorensen T."/>
        </authorList>
    </citation>
    <scope>NUCLEOTIDE SEQUENCE [LARGE SCALE GENOMIC DNA]</scope>
    <source>
        <strain evidence="9 10">CBS 83171</strain>
    </source>
</reference>
<evidence type="ECO:0000313" key="9">
    <source>
        <dbReference type="EMBL" id="KAK8064233.1"/>
    </source>
</evidence>
<dbReference type="Gene3D" id="3.30.2380.10">
    <property type="entry name" value="CGI121/TPRKB"/>
    <property type="match status" value="1"/>
</dbReference>
<dbReference type="Proteomes" id="UP001446871">
    <property type="component" value="Unassembled WGS sequence"/>
</dbReference>
<proteinExistence type="inferred from homology"/>
<dbReference type="InterPro" id="IPR013926">
    <property type="entry name" value="CGI121/TPRKB"/>
</dbReference>
<evidence type="ECO:0000256" key="5">
    <source>
        <dbReference type="ARBA" id="ARBA00022694"/>
    </source>
</evidence>
<sequence length="198" mass="22103">MAALERVELEHLPATHTVLLALYRNVTNAAFLQEQLLSRNADFEYAFVDAGTVASRFQLLTAVYKAITAEMAGNMRTPNVHSEMVVSLSSNNNISEAYRRYGVQPATKDVVVVKVLVSRDDAPSSLTPEEVEKHLQTHVQGEGVSCTDEEFANVTDWPKLRKYHKLNGLPWIEAIKDEKAKKNELEMLIVSAMAMRGT</sequence>
<evidence type="ECO:0000256" key="6">
    <source>
        <dbReference type="ARBA" id="ARBA00023242"/>
    </source>
</evidence>
<dbReference type="PANTHER" id="PTHR15840">
    <property type="entry name" value="CGI-121 FAMILY MEMBER"/>
    <property type="match status" value="1"/>
</dbReference>
<keyword evidence="5" id="KW-0819">tRNA processing</keyword>
<keyword evidence="10" id="KW-1185">Reference proteome</keyword>
<protein>
    <recommendedName>
        <fullName evidence="4">EKC/KEOPS complex subunit CGI121</fullName>
    </recommendedName>
    <alternativeName>
        <fullName evidence="3">EKC/KEOPS complex subunit cgi121</fullName>
    </alternativeName>
</protein>
<evidence type="ECO:0000313" key="10">
    <source>
        <dbReference type="Proteomes" id="UP001446871"/>
    </source>
</evidence>
<dbReference type="Pfam" id="PF08617">
    <property type="entry name" value="CGI-121"/>
    <property type="match status" value="1"/>
</dbReference>
<comment type="subcellular location">
    <subcellularLocation>
        <location evidence="1">Nucleus</location>
    </subcellularLocation>
</comment>
<evidence type="ECO:0000256" key="7">
    <source>
        <dbReference type="ARBA" id="ARBA00025043"/>
    </source>
</evidence>
<accession>A0ABR1V2K0</accession>
<evidence type="ECO:0000256" key="8">
    <source>
        <dbReference type="RuleBase" id="RU004398"/>
    </source>
</evidence>
<gene>
    <name evidence="9" type="ORF">PG996_008885</name>
</gene>
<comment type="function">
    <text evidence="7">Component of the EKC/KEOPS complex that is required for the formation of a threonylcarbamoyl group on adenosine at position 37 (t(6)A37) in tRNAs that read codons beginning with adenine. The complex is probably involved in the transfer of the threonylcarbamoyl moiety of threonylcarbamoyl-AMP (TC-AMP) to the N6 group of A37. CGI121 acts as an allosteric effector that regulates the t(6)A activity of the complex. The EKC/KEOPS complex also promotes both telomere uncapping and telomere elongation. The complex is required for efficient recruitment of transcriptional coactivators. CGI121 is not required for tRNA modification.</text>
</comment>
<name>A0ABR1V2K0_9PEZI</name>
<comment type="caution">
    <text evidence="9">The sequence shown here is derived from an EMBL/GenBank/DDBJ whole genome shotgun (WGS) entry which is preliminary data.</text>
</comment>
<dbReference type="PANTHER" id="PTHR15840:SF10">
    <property type="entry name" value="EKC_KEOPS COMPLEX SUBUNIT TPRKB"/>
    <property type="match status" value="1"/>
</dbReference>
<organism evidence="9 10">
    <name type="scientific">Apiospora saccharicola</name>
    <dbReference type="NCBI Taxonomy" id="335842"/>
    <lineage>
        <taxon>Eukaryota</taxon>
        <taxon>Fungi</taxon>
        <taxon>Dikarya</taxon>
        <taxon>Ascomycota</taxon>
        <taxon>Pezizomycotina</taxon>
        <taxon>Sordariomycetes</taxon>
        <taxon>Xylariomycetidae</taxon>
        <taxon>Amphisphaeriales</taxon>
        <taxon>Apiosporaceae</taxon>
        <taxon>Apiospora</taxon>
    </lineage>
</organism>
<evidence type="ECO:0000256" key="1">
    <source>
        <dbReference type="ARBA" id="ARBA00004123"/>
    </source>
</evidence>
<dbReference type="InterPro" id="IPR036504">
    <property type="entry name" value="CGI121/TPRKB_sf"/>
</dbReference>